<feature type="domain" description="CUB" evidence="4">
    <location>
        <begin position="122"/>
        <end position="241"/>
    </location>
</feature>
<protein>
    <recommendedName>
        <fullName evidence="4">CUB domain-containing protein</fullName>
    </recommendedName>
</protein>
<keyword evidence="6" id="KW-1185">Reference proteome</keyword>
<dbReference type="InterPro" id="IPR035914">
    <property type="entry name" value="Sperma_CUB_dom_sf"/>
</dbReference>
<evidence type="ECO:0000256" key="1">
    <source>
        <dbReference type="ARBA" id="ARBA00023157"/>
    </source>
</evidence>
<dbReference type="SUPFAM" id="SSF49854">
    <property type="entry name" value="Spermadhesin, CUB domain"/>
    <property type="match status" value="1"/>
</dbReference>
<feature type="disulfide bond" evidence="2">
    <location>
        <begin position="181"/>
        <end position="198"/>
    </location>
</feature>
<gene>
    <name evidence="5" type="ORF">FJT64_024384</name>
</gene>
<evidence type="ECO:0000256" key="2">
    <source>
        <dbReference type="PROSITE-ProRule" id="PRU00059"/>
    </source>
</evidence>
<accession>A0A6A4WCE1</accession>
<dbReference type="Gene3D" id="2.60.120.290">
    <property type="entry name" value="Spermadhesin, CUB domain"/>
    <property type="match status" value="1"/>
</dbReference>
<dbReference type="PROSITE" id="PS01180">
    <property type="entry name" value="CUB"/>
    <property type="match status" value="1"/>
</dbReference>
<keyword evidence="1 2" id="KW-1015">Disulfide bond</keyword>
<evidence type="ECO:0000313" key="5">
    <source>
        <dbReference type="EMBL" id="KAF0303663.1"/>
    </source>
</evidence>
<name>A0A6A4WCE1_AMPAM</name>
<dbReference type="OrthoDB" id="2105077at2759"/>
<proteinExistence type="predicted"/>
<reference evidence="5 6" key="1">
    <citation type="submission" date="2019-07" db="EMBL/GenBank/DDBJ databases">
        <title>Draft genome assembly of a fouling barnacle, Amphibalanus amphitrite (Darwin, 1854): The first reference genome for Thecostraca.</title>
        <authorList>
            <person name="Kim W."/>
        </authorList>
    </citation>
    <scope>NUCLEOTIDE SEQUENCE [LARGE SCALE GENOMIC DNA]</scope>
    <source>
        <strain evidence="5">SNU_AA5</strain>
        <tissue evidence="5">Soma without cirri and trophi</tissue>
    </source>
</reference>
<keyword evidence="3" id="KW-0732">Signal</keyword>
<dbReference type="Proteomes" id="UP000440578">
    <property type="component" value="Unassembled WGS sequence"/>
</dbReference>
<dbReference type="AlphaFoldDB" id="A0A6A4WCE1"/>
<comment type="caution">
    <text evidence="2">Lacks conserved residue(s) required for the propagation of feature annotation.</text>
</comment>
<dbReference type="Pfam" id="PF26080">
    <property type="entry name" value="CUB_animal"/>
    <property type="match status" value="1"/>
</dbReference>
<evidence type="ECO:0000259" key="4">
    <source>
        <dbReference type="PROSITE" id="PS01180"/>
    </source>
</evidence>
<sequence>MVRSSFSVLAVLLLLATACGSVSAYRGRDYTARYQARSSAAVGTTADAPAAAARSTDAGRQSRFFNPFNIFTLVKIENFVCAASNGNNGTCYTASECTNLGGVASGTCAKGYGVCCVFTKTCGETTRLNNTYFVNENYPGSFDSTGSCQLTVQKLSNNICQLRLDFDSFVIAQPEPNNHLCQNDQFTVSGAAPVPTICGINTGNHMYVDAGTASADTPITLSFVTTGGSFSRSWKVRVSQIPCNTIYTAESSCLQYFTGIQGTIKSYNFDFQNGAQLSNQDYTSCVRMERNFCGIQYTPCGEPGTTREMSFKLNGAEGDSITAQAGAACDKDWLIIPCATDNVNQPLTEMSDGNVCVDRLCGDRFHTLAGTNTSDAVYSFMKPFRLYYHTDAQEGSSETPDSGNTGFCLNYVQQPCTA</sequence>
<dbReference type="InterPro" id="IPR000859">
    <property type="entry name" value="CUB_dom"/>
</dbReference>
<feature type="chain" id="PRO_5025661682" description="CUB domain-containing protein" evidence="3">
    <location>
        <begin position="25"/>
        <end position="418"/>
    </location>
</feature>
<evidence type="ECO:0000313" key="6">
    <source>
        <dbReference type="Proteomes" id="UP000440578"/>
    </source>
</evidence>
<comment type="caution">
    <text evidence="5">The sequence shown here is derived from an EMBL/GenBank/DDBJ whole genome shotgun (WGS) entry which is preliminary data.</text>
</comment>
<evidence type="ECO:0000256" key="3">
    <source>
        <dbReference type="SAM" id="SignalP"/>
    </source>
</evidence>
<dbReference type="InterPro" id="IPR058698">
    <property type="entry name" value="CUB_metazoa"/>
</dbReference>
<dbReference type="EMBL" id="VIIS01000923">
    <property type="protein sequence ID" value="KAF0303663.1"/>
    <property type="molecule type" value="Genomic_DNA"/>
</dbReference>
<dbReference type="PANTHER" id="PTHR33236">
    <property type="entry name" value="INTRAFLAGELLAR TRANSPORT PROTEIN 122 FAMILY PROTEIN-RELATED"/>
    <property type="match status" value="1"/>
</dbReference>
<organism evidence="5 6">
    <name type="scientific">Amphibalanus amphitrite</name>
    <name type="common">Striped barnacle</name>
    <name type="synonym">Balanus amphitrite</name>
    <dbReference type="NCBI Taxonomy" id="1232801"/>
    <lineage>
        <taxon>Eukaryota</taxon>
        <taxon>Metazoa</taxon>
        <taxon>Ecdysozoa</taxon>
        <taxon>Arthropoda</taxon>
        <taxon>Crustacea</taxon>
        <taxon>Multicrustacea</taxon>
        <taxon>Cirripedia</taxon>
        <taxon>Thoracica</taxon>
        <taxon>Thoracicalcarea</taxon>
        <taxon>Balanomorpha</taxon>
        <taxon>Balanoidea</taxon>
        <taxon>Balanidae</taxon>
        <taxon>Amphibalaninae</taxon>
        <taxon>Amphibalanus</taxon>
    </lineage>
</organism>
<dbReference type="PANTHER" id="PTHR33236:SF6">
    <property type="entry name" value="CUB DOMAIN-CONTAINING PROTEIN"/>
    <property type="match status" value="1"/>
</dbReference>
<feature type="signal peptide" evidence="3">
    <location>
        <begin position="1"/>
        <end position="24"/>
    </location>
</feature>
<dbReference type="PROSITE" id="PS51257">
    <property type="entry name" value="PROKAR_LIPOPROTEIN"/>
    <property type="match status" value="1"/>
</dbReference>